<dbReference type="EMBL" id="KQ976553">
    <property type="protein sequence ID" value="KYM80835.1"/>
    <property type="molecule type" value="Genomic_DNA"/>
</dbReference>
<dbReference type="InterPro" id="IPR000719">
    <property type="entry name" value="Prot_kinase_dom"/>
</dbReference>
<dbReference type="InterPro" id="IPR016024">
    <property type="entry name" value="ARM-type_fold"/>
</dbReference>
<sequence length="893" mass="101041">MDVLNKLRNTVSNTITNTVQNTAYGLSQLSSVLPGNPVTREFEATAHVASAGPGLLWKIYSGYKKSTKQEAAIFVFEKRLLERWSSRADRELVLETLKRGVMQLTKLRHPQVLIVQHPLEESRDSLAFATEPVFASLANVLGNYENIPQSTPANLKGYKLLDIEIRYGLLQLGEGLAFLHGDVKLLHRNLCPESIVINVHGAWKIFGFDFCALNQNSDGKQSSWSYLEYDSTLPAVVQPQLNYQAPECILASSNGPSSDIFALGILIYTIHSSEHQPLQEFHNDFGKCRCFLENFKGCNVSAKLLPIPDSLRDTVKLMLSHNPELRLDAHQFIKIEYFTDIGVKTLNYLDKLFQWDNLQKSQFYKGLPQLLKQLPHRVVLHRVLPALYKELVNPPMIPFVLPNILQVMEVSEIEEFREHILPNLKPVLALEDPPQISLVLMQQVNLLLKLCPTDVIKTDIVPMLLHALESEWEQLQELCLSALPNIVTMIEGPVIKNAILPRMKKICLSPGKKSTSLGVRVNCLLCLAKMLPSFDRWLIFDQILPFLQEVPHSGEPAILMAIIGNIFKNKFLIYFTFIVICSILLERLKKIFFFMLLGIYRMLLTHSKLGMGKEILATKVLPFLLPLCIEQNLSMSQYETLSILVVDMINRVTSEHREALRQLNAMRRETQQLDQALSQVTSPTFMQNNSLSDINLTHQMLFPNANSNSKTVNIENGLTIEDKFRLIQQQEMHQRIQSQPMLTPKAVPQSLKSQPKDLTATLLKNNLDELNLSMSRSTMSQSTAKNIAHKYNDISLTQSQFLTSPTLNSQSMLNRSMNWNSNGMSTPMNWNSPQSLVWNSIAPQNNVNFATQPEIKPNLNFPGTLQPLTSPINTQTNVNKSNSSTQDIMDLLS</sequence>
<evidence type="ECO:0000313" key="5">
    <source>
        <dbReference type="EMBL" id="KYM80835.1"/>
    </source>
</evidence>
<keyword evidence="2" id="KW-0175">Coiled coil</keyword>
<dbReference type="SMART" id="SM00220">
    <property type="entry name" value="S_TKc"/>
    <property type="match status" value="1"/>
</dbReference>
<gene>
    <name evidence="5" type="ORF">ALC53_08719</name>
</gene>
<dbReference type="Proteomes" id="UP000078540">
    <property type="component" value="Unassembled WGS sequence"/>
</dbReference>
<evidence type="ECO:0000256" key="1">
    <source>
        <dbReference type="ARBA" id="ARBA00038349"/>
    </source>
</evidence>
<evidence type="ECO:0000259" key="4">
    <source>
        <dbReference type="PROSITE" id="PS50011"/>
    </source>
</evidence>
<feature type="domain" description="Protein kinase" evidence="4">
    <location>
        <begin position="45"/>
        <end position="338"/>
    </location>
</feature>
<organism evidence="5 6">
    <name type="scientific">Atta colombica</name>
    <dbReference type="NCBI Taxonomy" id="520822"/>
    <lineage>
        <taxon>Eukaryota</taxon>
        <taxon>Metazoa</taxon>
        <taxon>Ecdysozoa</taxon>
        <taxon>Arthropoda</taxon>
        <taxon>Hexapoda</taxon>
        <taxon>Insecta</taxon>
        <taxon>Pterygota</taxon>
        <taxon>Neoptera</taxon>
        <taxon>Endopterygota</taxon>
        <taxon>Hymenoptera</taxon>
        <taxon>Apocrita</taxon>
        <taxon>Aculeata</taxon>
        <taxon>Formicoidea</taxon>
        <taxon>Formicidae</taxon>
        <taxon>Myrmicinae</taxon>
        <taxon>Atta</taxon>
    </lineage>
</organism>
<dbReference type="PROSITE" id="PS50011">
    <property type="entry name" value="PROTEIN_KINASE_DOM"/>
    <property type="match status" value="1"/>
</dbReference>
<feature type="coiled-coil region" evidence="2">
    <location>
        <begin position="649"/>
        <end position="676"/>
    </location>
</feature>
<reference evidence="5 6" key="1">
    <citation type="submission" date="2015-09" db="EMBL/GenBank/DDBJ databases">
        <title>Atta colombica WGS genome.</title>
        <authorList>
            <person name="Nygaard S."/>
            <person name="Hu H."/>
            <person name="Boomsma J."/>
            <person name="Zhang G."/>
        </authorList>
    </citation>
    <scope>NUCLEOTIDE SEQUENCE [LARGE SCALE GENOMIC DNA]</scope>
    <source>
        <strain evidence="5">Treedump-2</strain>
        <tissue evidence="5">Whole body</tissue>
    </source>
</reference>
<evidence type="ECO:0000313" key="6">
    <source>
        <dbReference type="Proteomes" id="UP000078540"/>
    </source>
</evidence>
<dbReference type="CDD" id="cd14011">
    <property type="entry name" value="PK_SCY1_like"/>
    <property type="match status" value="1"/>
</dbReference>
<proteinExistence type="inferred from homology"/>
<feature type="compositionally biased region" description="Polar residues" evidence="3">
    <location>
        <begin position="866"/>
        <end position="887"/>
    </location>
</feature>
<protein>
    <submittedName>
        <fullName evidence="5">SCY1-like protein 2</fullName>
    </submittedName>
</protein>
<dbReference type="SUPFAM" id="SSF56112">
    <property type="entry name" value="Protein kinase-like (PK-like)"/>
    <property type="match status" value="1"/>
</dbReference>
<accession>A0A151I299</accession>
<dbReference type="SUPFAM" id="SSF48371">
    <property type="entry name" value="ARM repeat"/>
    <property type="match status" value="1"/>
</dbReference>
<dbReference type="FunFam" id="3.30.200.20:FF:000179">
    <property type="entry name" value="SCY1 like pseudokinase 2"/>
    <property type="match status" value="1"/>
</dbReference>
<dbReference type="GO" id="GO:0005524">
    <property type="term" value="F:ATP binding"/>
    <property type="evidence" value="ECO:0007669"/>
    <property type="project" value="InterPro"/>
</dbReference>
<dbReference type="Gene3D" id="1.25.10.10">
    <property type="entry name" value="Leucine-rich Repeat Variant"/>
    <property type="match status" value="1"/>
</dbReference>
<dbReference type="GO" id="GO:0004672">
    <property type="term" value="F:protein kinase activity"/>
    <property type="evidence" value="ECO:0007669"/>
    <property type="project" value="InterPro"/>
</dbReference>
<feature type="region of interest" description="Disordered" evidence="3">
    <location>
        <begin position="866"/>
        <end position="893"/>
    </location>
</feature>
<evidence type="ECO:0000256" key="2">
    <source>
        <dbReference type="SAM" id="Coils"/>
    </source>
</evidence>
<name>A0A151I299_9HYME</name>
<dbReference type="Gene3D" id="1.10.510.10">
    <property type="entry name" value="Transferase(Phosphotransferase) domain 1"/>
    <property type="match status" value="1"/>
</dbReference>
<comment type="similarity">
    <text evidence="1">Belongs to the protein kinase superfamily.</text>
</comment>
<dbReference type="Gene3D" id="3.30.200.20">
    <property type="entry name" value="Phosphorylase Kinase, domain 1"/>
    <property type="match status" value="1"/>
</dbReference>
<dbReference type="InterPro" id="IPR011009">
    <property type="entry name" value="Kinase-like_dom_sf"/>
</dbReference>
<dbReference type="PANTHER" id="PTHR12984">
    <property type="entry name" value="SCY1-RELATED S/T PROTEIN KINASE-LIKE"/>
    <property type="match status" value="1"/>
</dbReference>
<dbReference type="InterPro" id="IPR051177">
    <property type="entry name" value="CIK-Related_Protein"/>
</dbReference>
<dbReference type="InterPro" id="IPR011989">
    <property type="entry name" value="ARM-like"/>
</dbReference>
<evidence type="ECO:0000256" key="3">
    <source>
        <dbReference type="SAM" id="MobiDB-lite"/>
    </source>
</evidence>
<keyword evidence="6" id="KW-1185">Reference proteome</keyword>
<dbReference type="PANTHER" id="PTHR12984:SF6">
    <property type="entry name" value="SCY1-LIKE PROTEIN 2"/>
    <property type="match status" value="1"/>
</dbReference>
<dbReference type="STRING" id="520822.A0A151I299"/>
<dbReference type="AlphaFoldDB" id="A0A151I299"/>
<dbReference type="Pfam" id="PF00069">
    <property type="entry name" value="Pkinase"/>
    <property type="match status" value="1"/>
</dbReference>